<proteinExistence type="predicted"/>
<dbReference type="Pfam" id="PF13472">
    <property type="entry name" value="Lipase_GDSL_2"/>
    <property type="match status" value="1"/>
</dbReference>
<dbReference type="OrthoDB" id="5503950at2"/>
<dbReference type="STRING" id="1210089.GCA_001613165_06629"/>
<dbReference type="CDD" id="cd01823">
    <property type="entry name" value="SEST_like"/>
    <property type="match status" value="1"/>
</dbReference>
<dbReference type="EMBL" id="QQAZ01000025">
    <property type="protein sequence ID" value="RDI42640.1"/>
    <property type="molecule type" value="Genomic_DNA"/>
</dbReference>
<dbReference type="GO" id="GO:0019433">
    <property type="term" value="P:triglyceride catabolic process"/>
    <property type="evidence" value="ECO:0007669"/>
    <property type="project" value="TreeGrafter"/>
</dbReference>
<keyword evidence="3" id="KW-0732">Signal</keyword>
<dbReference type="RefSeq" id="WP_084520265.1">
    <property type="nucleotide sequence ID" value="NZ_QQAZ01000025.1"/>
</dbReference>
<dbReference type="PANTHER" id="PTHR37981:SF1">
    <property type="entry name" value="SGNH HYDROLASE-TYPE ESTERASE DOMAIN-CONTAINING PROTEIN"/>
    <property type="match status" value="1"/>
</dbReference>
<dbReference type="Proteomes" id="UP000255355">
    <property type="component" value="Unassembled WGS sequence"/>
</dbReference>
<dbReference type="InterPro" id="IPR036514">
    <property type="entry name" value="SGNH_hydro_sf"/>
</dbReference>
<evidence type="ECO:0000256" key="2">
    <source>
        <dbReference type="PIRSR" id="PIRSR637460-2"/>
    </source>
</evidence>
<feature type="active site" description="Nucleophile" evidence="1">
    <location>
        <position position="42"/>
    </location>
</feature>
<keyword evidence="5" id="KW-0378">Hydrolase</keyword>
<feature type="chain" id="PRO_5016728620" evidence="3">
    <location>
        <begin position="30"/>
        <end position="258"/>
    </location>
</feature>
<dbReference type="InterPro" id="IPR013830">
    <property type="entry name" value="SGNH_hydro"/>
</dbReference>
<evidence type="ECO:0000256" key="1">
    <source>
        <dbReference type="PIRSR" id="PIRSR637460-1"/>
    </source>
</evidence>
<name>A0A370GH18_9NOCA</name>
<comment type="caution">
    <text evidence="5">The sequence shown here is derived from an EMBL/GenBank/DDBJ whole genome shotgun (WGS) entry which is preliminary data.</text>
</comment>
<feature type="active site" evidence="1">
    <location>
        <position position="239"/>
    </location>
</feature>
<dbReference type="GO" id="GO:0004806">
    <property type="term" value="F:triacylglycerol lipase activity"/>
    <property type="evidence" value="ECO:0007669"/>
    <property type="project" value="TreeGrafter"/>
</dbReference>
<sequence>MPAARTCRVLAAALATGAALLLAAPAAQAAPAYGKYVALGDSAAAVGTVDRLKPGSSPGCLRAADNYPSVLARTLGVANFTDVSCAGAQTQHMTVPQTPRVGPPNPAQFEALTADTDLVTITIGANDVGATNINTLTAEQLDTVRGNVGAVLDGIHARAPHATVVVTTYLRYLPVGGGCYGLTDQGGMQRVTDTLRAVAATHDARFADNFALTGHGMCEPPGANWVEGPIPFTPSVPLHANATGQAHIASVVAATLAD</sequence>
<keyword evidence="6" id="KW-1185">Reference proteome</keyword>
<protein>
    <submittedName>
        <fullName evidence="5">GDSL-like lipase/acylhydrolase family protein</fullName>
    </submittedName>
</protein>
<organism evidence="5 6">
    <name type="scientific">Nocardia mexicana</name>
    <dbReference type="NCBI Taxonomy" id="279262"/>
    <lineage>
        <taxon>Bacteria</taxon>
        <taxon>Bacillati</taxon>
        <taxon>Actinomycetota</taxon>
        <taxon>Actinomycetes</taxon>
        <taxon>Mycobacteriales</taxon>
        <taxon>Nocardiaceae</taxon>
        <taxon>Nocardia</taxon>
    </lineage>
</organism>
<reference evidence="5 6" key="1">
    <citation type="submission" date="2018-07" db="EMBL/GenBank/DDBJ databases">
        <title>Genomic Encyclopedia of Type Strains, Phase IV (KMG-IV): sequencing the most valuable type-strain genomes for metagenomic binning, comparative biology and taxonomic classification.</title>
        <authorList>
            <person name="Goeker M."/>
        </authorList>
    </citation>
    <scope>NUCLEOTIDE SEQUENCE [LARGE SCALE GENOMIC DNA]</scope>
    <source>
        <strain evidence="5 6">DSM 44952</strain>
    </source>
</reference>
<evidence type="ECO:0000256" key="3">
    <source>
        <dbReference type="SAM" id="SignalP"/>
    </source>
</evidence>
<gene>
    <name evidence="5" type="ORF">DFR68_12536</name>
</gene>
<dbReference type="SUPFAM" id="SSF52266">
    <property type="entry name" value="SGNH hydrolase"/>
    <property type="match status" value="1"/>
</dbReference>
<evidence type="ECO:0000313" key="6">
    <source>
        <dbReference type="Proteomes" id="UP000255355"/>
    </source>
</evidence>
<dbReference type="PANTHER" id="PTHR37981">
    <property type="entry name" value="LIPASE 2"/>
    <property type="match status" value="1"/>
</dbReference>
<feature type="domain" description="SGNH hydrolase-type esterase" evidence="4">
    <location>
        <begin position="38"/>
        <end position="246"/>
    </location>
</feature>
<evidence type="ECO:0000259" key="4">
    <source>
        <dbReference type="Pfam" id="PF13472"/>
    </source>
</evidence>
<feature type="signal peptide" evidence="3">
    <location>
        <begin position="1"/>
        <end position="29"/>
    </location>
</feature>
<accession>A0A370GH18</accession>
<evidence type="ECO:0000313" key="5">
    <source>
        <dbReference type="EMBL" id="RDI42640.1"/>
    </source>
</evidence>
<dbReference type="AlphaFoldDB" id="A0A370GH18"/>
<keyword evidence="2" id="KW-1015">Disulfide bond</keyword>
<feature type="disulfide bond" evidence="2">
    <location>
        <begin position="60"/>
        <end position="85"/>
    </location>
</feature>
<dbReference type="Gene3D" id="3.40.50.1110">
    <property type="entry name" value="SGNH hydrolase"/>
    <property type="match status" value="1"/>
</dbReference>
<feature type="disulfide bond" evidence="2">
    <location>
        <begin position="179"/>
        <end position="218"/>
    </location>
</feature>
<dbReference type="InterPro" id="IPR037460">
    <property type="entry name" value="SEST-like"/>
</dbReference>